<evidence type="ECO:0000259" key="2">
    <source>
        <dbReference type="Pfam" id="PF24883"/>
    </source>
</evidence>
<evidence type="ECO:0000313" key="3">
    <source>
        <dbReference type="EMBL" id="EHK46912.1"/>
    </source>
</evidence>
<proteinExistence type="predicted"/>
<dbReference type="Pfam" id="PF24883">
    <property type="entry name" value="NPHP3_N"/>
    <property type="match status" value="1"/>
</dbReference>
<dbReference type="STRING" id="452589.G9NQU2"/>
<dbReference type="Gene3D" id="3.40.50.300">
    <property type="entry name" value="P-loop containing nucleotide triphosphate hydrolases"/>
    <property type="match status" value="1"/>
</dbReference>
<evidence type="ECO:0000313" key="4">
    <source>
        <dbReference type="Proteomes" id="UP000005426"/>
    </source>
</evidence>
<feature type="non-terminal residue" evidence="3">
    <location>
        <position position="1"/>
    </location>
</feature>
<organism evidence="3 4">
    <name type="scientific">Hypocrea atroviridis (strain ATCC 20476 / IMI 206040)</name>
    <name type="common">Trichoderma atroviride</name>
    <dbReference type="NCBI Taxonomy" id="452589"/>
    <lineage>
        <taxon>Eukaryota</taxon>
        <taxon>Fungi</taxon>
        <taxon>Dikarya</taxon>
        <taxon>Ascomycota</taxon>
        <taxon>Pezizomycotina</taxon>
        <taxon>Sordariomycetes</taxon>
        <taxon>Hypocreomycetidae</taxon>
        <taxon>Hypocreales</taxon>
        <taxon>Hypocreaceae</taxon>
        <taxon>Trichoderma</taxon>
    </lineage>
</organism>
<dbReference type="OrthoDB" id="194358at2759"/>
<reference evidence="3 4" key="1">
    <citation type="journal article" date="2011" name="Genome Biol.">
        <title>Comparative genome sequence analysis underscores mycoparasitism as the ancestral life style of Trichoderma.</title>
        <authorList>
            <person name="Kubicek C.P."/>
            <person name="Herrera-Estrella A."/>
            <person name="Seidl-Seiboth V."/>
            <person name="Martinez D.A."/>
            <person name="Druzhinina I.S."/>
            <person name="Thon M."/>
            <person name="Zeilinger S."/>
            <person name="Casas-Flores S."/>
            <person name="Horwitz B.A."/>
            <person name="Mukherjee P.K."/>
            <person name="Mukherjee M."/>
            <person name="Kredics L."/>
            <person name="Alcaraz L.D."/>
            <person name="Aerts A."/>
            <person name="Antal Z."/>
            <person name="Atanasova L."/>
            <person name="Cervantes-Badillo M.G."/>
            <person name="Challacombe J."/>
            <person name="Chertkov O."/>
            <person name="McCluskey K."/>
            <person name="Coulpier F."/>
            <person name="Deshpande N."/>
            <person name="von Doehren H."/>
            <person name="Ebbole D.J."/>
            <person name="Esquivel-Naranjo E.U."/>
            <person name="Fekete E."/>
            <person name="Flipphi M."/>
            <person name="Glaser F."/>
            <person name="Gomez-Rodriguez E.Y."/>
            <person name="Gruber S."/>
            <person name="Han C."/>
            <person name="Henrissat B."/>
            <person name="Hermosa R."/>
            <person name="Hernandez-Onate M."/>
            <person name="Karaffa L."/>
            <person name="Kosti I."/>
            <person name="Le Crom S."/>
            <person name="Lindquist E."/>
            <person name="Lucas S."/>
            <person name="Luebeck M."/>
            <person name="Luebeck P.S."/>
            <person name="Margeot A."/>
            <person name="Metz B."/>
            <person name="Misra M."/>
            <person name="Nevalainen H."/>
            <person name="Omann M."/>
            <person name="Packer N."/>
            <person name="Perrone G."/>
            <person name="Uresti-Rivera E.E."/>
            <person name="Salamov A."/>
            <person name="Schmoll M."/>
            <person name="Seiboth B."/>
            <person name="Shapiro H."/>
            <person name="Sukno S."/>
            <person name="Tamayo-Ramos J.A."/>
            <person name="Tisch D."/>
            <person name="Wiest A."/>
            <person name="Wilkinson H.H."/>
            <person name="Zhang M."/>
            <person name="Coutinho P.M."/>
            <person name="Kenerley C.M."/>
            <person name="Monte E."/>
            <person name="Baker S.E."/>
            <person name="Grigoriev I.V."/>
        </authorList>
    </citation>
    <scope>NUCLEOTIDE SEQUENCE [LARGE SCALE GENOMIC DNA]</scope>
    <source>
        <strain evidence="4">ATCC 20476 / IMI 206040</strain>
    </source>
</reference>
<keyword evidence="1" id="KW-0677">Repeat</keyword>
<dbReference type="PANTHER" id="PTHR10039">
    <property type="entry name" value="AMELOGENIN"/>
    <property type="match status" value="1"/>
</dbReference>
<dbReference type="HOGENOM" id="CLU_1964919_0_0_1"/>
<comment type="caution">
    <text evidence="3">The sequence shown here is derived from an EMBL/GenBank/DDBJ whole genome shotgun (WGS) entry which is preliminary data.</text>
</comment>
<dbReference type="InterPro" id="IPR056884">
    <property type="entry name" value="NPHP3-like_N"/>
</dbReference>
<dbReference type="AlphaFoldDB" id="G9NQU2"/>
<dbReference type="InterPro" id="IPR027417">
    <property type="entry name" value="P-loop_NTPase"/>
</dbReference>
<feature type="domain" description="Nephrocystin 3-like N-terminal" evidence="2">
    <location>
        <begin position="3"/>
        <end position="125"/>
    </location>
</feature>
<evidence type="ECO:0000256" key="1">
    <source>
        <dbReference type="ARBA" id="ARBA00022737"/>
    </source>
</evidence>
<keyword evidence="4" id="KW-1185">Reference proteome</keyword>
<gene>
    <name evidence="3" type="ORF">TRIATDRAFT_186083</name>
</gene>
<feature type="non-terminal residue" evidence="3">
    <location>
        <position position="125"/>
    </location>
</feature>
<name>G9NQU2_HYPAI</name>
<dbReference type="Proteomes" id="UP000005426">
    <property type="component" value="Unassembled WGS sequence"/>
</dbReference>
<protein>
    <recommendedName>
        <fullName evidence="2">Nephrocystin 3-like N-terminal domain-containing protein</fullName>
    </recommendedName>
</protein>
<dbReference type="EMBL" id="ABDG02000021">
    <property type="protein sequence ID" value="EHK46912.1"/>
    <property type="molecule type" value="Genomic_DNA"/>
</dbReference>
<sequence length="125" mass="13622">QYSHRLLWVTGDIGTGKSLLLTAATSELYSGLATDKSSMILCHVSCSCEGLGALTMATIMRSLITEILAKTPSLAKHLVDTYKSTGRTFFDGPNDFYALSGLFFDMIQDNDFADAYFVIDGIDEC</sequence>
<accession>G9NQU2</accession>